<protein>
    <submittedName>
        <fullName evidence="2">Uncharacterized protein</fullName>
    </submittedName>
</protein>
<sequence>MHLTLIACAGEARPEPLPDADSIPLNPNDSLETSESDEDVTSKKNPISGMYYNIEEKLKREAEWESESDASIESIKALIDPNLQSTPHSDEAFNLKLPPSKLFLVAETLLNITTNSCPHIDKSFLQSFNKFLLTMIMMRLKFHKMEHPTRNELYYYEINYIKMKNCENHTRFNPFPKKVKEPDYEEYTLEVVVDDDNNTFVKKVDGKLERVKRQASNDVITAYPFFLYDVMRKACAHVALTDSSFIGKFADQLNEQIVDFSNEEHIHSALQKYMVKSTPVLKQFDDCLYARH</sequence>
<organism evidence="2 3">
    <name type="scientific">Orchesella dallaii</name>
    <dbReference type="NCBI Taxonomy" id="48710"/>
    <lineage>
        <taxon>Eukaryota</taxon>
        <taxon>Metazoa</taxon>
        <taxon>Ecdysozoa</taxon>
        <taxon>Arthropoda</taxon>
        <taxon>Hexapoda</taxon>
        <taxon>Collembola</taxon>
        <taxon>Entomobryomorpha</taxon>
        <taxon>Entomobryoidea</taxon>
        <taxon>Orchesellidae</taxon>
        <taxon>Orchesellinae</taxon>
        <taxon>Orchesella</taxon>
    </lineage>
</organism>
<name>A0ABP1PNP8_9HEXA</name>
<feature type="region of interest" description="Disordered" evidence="1">
    <location>
        <begin position="8"/>
        <end position="46"/>
    </location>
</feature>
<dbReference type="EMBL" id="CAXLJM020000004">
    <property type="protein sequence ID" value="CAL8070154.1"/>
    <property type="molecule type" value="Genomic_DNA"/>
</dbReference>
<keyword evidence="3" id="KW-1185">Reference proteome</keyword>
<accession>A0ABP1PNP8</accession>
<evidence type="ECO:0000313" key="2">
    <source>
        <dbReference type="EMBL" id="CAL8070154.1"/>
    </source>
</evidence>
<evidence type="ECO:0000256" key="1">
    <source>
        <dbReference type="SAM" id="MobiDB-lite"/>
    </source>
</evidence>
<comment type="caution">
    <text evidence="2">The sequence shown here is derived from an EMBL/GenBank/DDBJ whole genome shotgun (WGS) entry which is preliminary data.</text>
</comment>
<gene>
    <name evidence="2" type="ORF">ODALV1_LOCUS1098</name>
</gene>
<proteinExistence type="predicted"/>
<reference evidence="2 3" key="1">
    <citation type="submission" date="2024-08" db="EMBL/GenBank/DDBJ databases">
        <authorList>
            <person name="Cucini C."/>
            <person name="Frati F."/>
        </authorList>
    </citation>
    <scope>NUCLEOTIDE SEQUENCE [LARGE SCALE GENOMIC DNA]</scope>
</reference>
<dbReference type="Proteomes" id="UP001642540">
    <property type="component" value="Unassembled WGS sequence"/>
</dbReference>
<evidence type="ECO:0000313" key="3">
    <source>
        <dbReference type="Proteomes" id="UP001642540"/>
    </source>
</evidence>